<keyword evidence="3" id="KW-1185">Reference proteome</keyword>
<keyword evidence="1" id="KW-0472">Membrane</keyword>
<dbReference type="Proteomes" id="UP001175000">
    <property type="component" value="Unassembled WGS sequence"/>
</dbReference>
<keyword evidence="1" id="KW-0812">Transmembrane</keyword>
<feature type="transmembrane region" description="Helical" evidence="1">
    <location>
        <begin position="46"/>
        <end position="66"/>
    </location>
</feature>
<comment type="caution">
    <text evidence="2">The sequence shown here is derived from an EMBL/GenBank/DDBJ whole genome shotgun (WGS) entry which is preliminary data.</text>
</comment>
<protein>
    <submittedName>
        <fullName evidence="2">Uncharacterized protein</fullName>
    </submittedName>
</protein>
<organism evidence="2 3">
    <name type="scientific">Immersiella caudata</name>
    <dbReference type="NCBI Taxonomy" id="314043"/>
    <lineage>
        <taxon>Eukaryota</taxon>
        <taxon>Fungi</taxon>
        <taxon>Dikarya</taxon>
        <taxon>Ascomycota</taxon>
        <taxon>Pezizomycotina</taxon>
        <taxon>Sordariomycetes</taxon>
        <taxon>Sordariomycetidae</taxon>
        <taxon>Sordariales</taxon>
        <taxon>Lasiosphaeriaceae</taxon>
        <taxon>Immersiella</taxon>
    </lineage>
</organism>
<accession>A0AA40BXL8</accession>
<sequence>MPIPFLNQPWIRAPFLLHWSIEAPAAASFIITPSLQVPGASVETKLVLRSYGSLLLATCVLSMMFLSRPWYDDATITFGFMMAFYHIFPIYRAMARIRNRNRDGMDGAQSKVLGGPGLHFVVHLTCFVSLLGAAVVALVCPEQRR</sequence>
<keyword evidence="1" id="KW-1133">Transmembrane helix</keyword>
<feature type="transmembrane region" description="Helical" evidence="1">
    <location>
        <begin position="117"/>
        <end position="140"/>
    </location>
</feature>
<proteinExistence type="predicted"/>
<gene>
    <name evidence="2" type="ORF">B0T14DRAFT_264970</name>
</gene>
<name>A0AA40BXL8_9PEZI</name>
<dbReference type="EMBL" id="JAULSU010000005">
    <property type="protein sequence ID" value="KAK0617317.1"/>
    <property type="molecule type" value="Genomic_DNA"/>
</dbReference>
<dbReference type="AlphaFoldDB" id="A0AA40BXL8"/>
<evidence type="ECO:0000313" key="3">
    <source>
        <dbReference type="Proteomes" id="UP001175000"/>
    </source>
</evidence>
<feature type="transmembrane region" description="Helical" evidence="1">
    <location>
        <begin position="78"/>
        <end position="97"/>
    </location>
</feature>
<reference evidence="2" key="1">
    <citation type="submission" date="2023-06" db="EMBL/GenBank/DDBJ databases">
        <title>Genome-scale phylogeny and comparative genomics of the fungal order Sordariales.</title>
        <authorList>
            <consortium name="Lawrence Berkeley National Laboratory"/>
            <person name="Hensen N."/>
            <person name="Bonometti L."/>
            <person name="Westerberg I."/>
            <person name="Brannstrom I.O."/>
            <person name="Guillou S."/>
            <person name="Cros-Aarteil S."/>
            <person name="Calhoun S."/>
            <person name="Haridas S."/>
            <person name="Kuo A."/>
            <person name="Mondo S."/>
            <person name="Pangilinan J."/>
            <person name="Riley R."/>
            <person name="Labutti K."/>
            <person name="Andreopoulos B."/>
            <person name="Lipzen A."/>
            <person name="Chen C."/>
            <person name="Yanf M."/>
            <person name="Daum C."/>
            <person name="Ng V."/>
            <person name="Clum A."/>
            <person name="Steindorff A."/>
            <person name="Ohm R."/>
            <person name="Martin F."/>
            <person name="Silar P."/>
            <person name="Natvig D."/>
            <person name="Lalanne C."/>
            <person name="Gautier V."/>
            <person name="Ament-Velasquez S.L."/>
            <person name="Kruys A."/>
            <person name="Hutchinson M.I."/>
            <person name="Powell A.J."/>
            <person name="Barry K."/>
            <person name="Miller A.N."/>
            <person name="Grigoriev I.V."/>
            <person name="Debuchy R."/>
            <person name="Gladieux P."/>
            <person name="Thoren M.H."/>
            <person name="Johannesson H."/>
        </authorList>
    </citation>
    <scope>NUCLEOTIDE SEQUENCE</scope>
    <source>
        <strain evidence="2">CBS 606.72</strain>
    </source>
</reference>
<evidence type="ECO:0000256" key="1">
    <source>
        <dbReference type="SAM" id="Phobius"/>
    </source>
</evidence>
<evidence type="ECO:0000313" key="2">
    <source>
        <dbReference type="EMBL" id="KAK0617317.1"/>
    </source>
</evidence>